<dbReference type="GO" id="GO:0015833">
    <property type="term" value="P:peptide transport"/>
    <property type="evidence" value="ECO:0007669"/>
    <property type="project" value="TreeGrafter"/>
</dbReference>
<protein>
    <recommendedName>
        <fullName evidence="1">Solute-binding protein family 5 domain-containing protein</fullName>
    </recommendedName>
</protein>
<gene>
    <name evidence="2" type="ORF">S01H4_47915</name>
</gene>
<dbReference type="InterPro" id="IPR000914">
    <property type="entry name" value="SBP_5_dom"/>
</dbReference>
<dbReference type="GO" id="GO:1904680">
    <property type="term" value="F:peptide transmembrane transporter activity"/>
    <property type="evidence" value="ECO:0007669"/>
    <property type="project" value="TreeGrafter"/>
</dbReference>
<dbReference type="AlphaFoldDB" id="X1DD96"/>
<feature type="domain" description="Solute-binding protein family 5" evidence="1">
    <location>
        <begin position="4"/>
        <end position="168"/>
    </location>
</feature>
<evidence type="ECO:0000313" key="2">
    <source>
        <dbReference type="EMBL" id="GAH03009.1"/>
    </source>
</evidence>
<dbReference type="InterPro" id="IPR039424">
    <property type="entry name" value="SBP_5"/>
</dbReference>
<accession>X1DD96</accession>
<comment type="caution">
    <text evidence="2">The sequence shown here is derived from an EMBL/GenBank/DDBJ whole genome shotgun (WGS) entry which is preliminary data.</text>
</comment>
<organism evidence="2">
    <name type="scientific">marine sediment metagenome</name>
    <dbReference type="NCBI Taxonomy" id="412755"/>
    <lineage>
        <taxon>unclassified sequences</taxon>
        <taxon>metagenomes</taxon>
        <taxon>ecological metagenomes</taxon>
    </lineage>
</organism>
<reference evidence="2" key="1">
    <citation type="journal article" date="2014" name="Front. Microbiol.">
        <title>High frequency of phylogenetically diverse reductive dehalogenase-homologous genes in deep subseafloor sedimentary metagenomes.</title>
        <authorList>
            <person name="Kawai M."/>
            <person name="Futagami T."/>
            <person name="Toyoda A."/>
            <person name="Takaki Y."/>
            <person name="Nishi S."/>
            <person name="Hori S."/>
            <person name="Arai W."/>
            <person name="Tsubouchi T."/>
            <person name="Morono Y."/>
            <person name="Uchiyama I."/>
            <person name="Ito T."/>
            <person name="Fujiyama A."/>
            <person name="Inagaki F."/>
            <person name="Takami H."/>
        </authorList>
    </citation>
    <scope>NUCLEOTIDE SEQUENCE</scope>
    <source>
        <strain evidence="2">Expedition CK06-06</strain>
    </source>
</reference>
<feature type="non-terminal residue" evidence="2">
    <location>
        <position position="1"/>
    </location>
</feature>
<name>X1DD96_9ZZZZ</name>
<dbReference type="PANTHER" id="PTHR30290">
    <property type="entry name" value="PERIPLASMIC BINDING COMPONENT OF ABC TRANSPORTER"/>
    <property type="match status" value="1"/>
</dbReference>
<proteinExistence type="predicted"/>
<evidence type="ECO:0000259" key="1">
    <source>
        <dbReference type="Pfam" id="PF00496"/>
    </source>
</evidence>
<dbReference type="SUPFAM" id="SSF53850">
    <property type="entry name" value="Periplasmic binding protein-like II"/>
    <property type="match status" value="1"/>
</dbReference>
<dbReference type="EMBL" id="BART01026955">
    <property type="protein sequence ID" value="GAH03009.1"/>
    <property type="molecule type" value="Genomic_DNA"/>
</dbReference>
<sequence>ETSFRLRDDIHFSDGHPITADDVIFSYETIVNPGVDAASLANYYRDIDRVERINDREVKFYMKRVYFKSLEFCSGMDILPEHIYKFDDPDEFNKRISNPVGSGPYVFERWDVGREIVLRRNERYWGKKPKIAKIVYPFITNDTAAIQSLRAKNIDYMRPLPDQYAELCSDGKFTKDFQCLSYWHPGVHKSKPQL</sequence>
<dbReference type="Pfam" id="PF00496">
    <property type="entry name" value="SBP_bac_5"/>
    <property type="match status" value="1"/>
</dbReference>
<dbReference type="Gene3D" id="3.40.190.10">
    <property type="entry name" value="Periplasmic binding protein-like II"/>
    <property type="match status" value="1"/>
</dbReference>